<reference evidence="4" key="1">
    <citation type="submission" date="2023-07" db="EMBL/GenBank/DDBJ databases">
        <authorList>
            <consortium name="CYATHOMIX"/>
        </authorList>
    </citation>
    <scope>NUCLEOTIDE SEQUENCE</scope>
    <source>
        <strain evidence="4">N/A</strain>
    </source>
</reference>
<dbReference type="AlphaFoldDB" id="A0AA36GSN2"/>
<evidence type="ECO:0000313" key="5">
    <source>
        <dbReference type="Proteomes" id="UP001176961"/>
    </source>
</evidence>
<dbReference type="EMBL" id="CATQJL010000223">
    <property type="protein sequence ID" value="CAJ0597587.1"/>
    <property type="molecule type" value="Genomic_DNA"/>
</dbReference>
<keyword evidence="2" id="KW-0472">Membrane</keyword>
<dbReference type="Proteomes" id="UP001176961">
    <property type="component" value="Unassembled WGS sequence"/>
</dbReference>
<gene>
    <name evidence="4" type="ORF">CYNAS_LOCUS9570</name>
</gene>
<dbReference type="PANTHER" id="PTHR38626">
    <property type="entry name" value="SKN-1 DEPENDENT ZYGOTIC TRANSCRIPT-RELATED"/>
    <property type="match status" value="1"/>
</dbReference>
<dbReference type="Pfam" id="PF25330">
    <property type="entry name" value="C2_nem"/>
    <property type="match status" value="1"/>
</dbReference>
<dbReference type="InterPro" id="IPR040426">
    <property type="entry name" value="C05B5.4-like"/>
</dbReference>
<comment type="caution">
    <text evidence="4">The sequence shown here is derived from an EMBL/GenBank/DDBJ whole genome shotgun (WGS) entry which is preliminary data.</text>
</comment>
<protein>
    <recommendedName>
        <fullName evidence="3">C2 domain-containing protein</fullName>
    </recommendedName>
</protein>
<dbReference type="InterPro" id="IPR057569">
    <property type="entry name" value="C2_nem"/>
</dbReference>
<evidence type="ECO:0000256" key="2">
    <source>
        <dbReference type="SAM" id="Phobius"/>
    </source>
</evidence>
<keyword evidence="2" id="KW-0812">Transmembrane</keyword>
<name>A0AA36GSN2_CYLNA</name>
<dbReference type="PANTHER" id="PTHR38626:SF3">
    <property type="entry name" value="PROTEIN CBG09935"/>
    <property type="match status" value="1"/>
</dbReference>
<feature type="domain" description="C2" evidence="3">
    <location>
        <begin position="15"/>
        <end position="169"/>
    </location>
</feature>
<evidence type="ECO:0000256" key="1">
    <source>
        <dbReference type="SAM" id="MobiDB-lite"/>
    </source>
</evidence>
<evidence type="ECO:0000259" key="3">
    <source>
        <dbReference type="Pfam" id="PF25330"/>
    </source>
</evidence>
<feature type="region of interest" description="Disordered" evidence="1">
    <location>
        <begin position="245"/>
        <end position="267"/>
    </location>
</feature>
<accession>A0AA36GSN2</accession>
<evidence type="ECO:0000313" key="4">
    <source>
        <dbReference type="EMBL" id="CAJ0597587.1"/>
    </source>
</evidence>
<keyword evidence="5" id="KW-1185">Reference proteome</keyword>
<keyword evidence="2" id="KW-1133">Transmembrane helix</keyword>
<sequence length="341" mass="37846">MLPLLLILPVIMADSFWMTAELLRVDWSEGCLTTAGCSHPRFEASFEEILGDMLPLTEEIAISWPISEHFVQDTSRSFVSHWAKGKPEDLKLRCQVLGTDPLYGFPRVCDHTASISAFPDGNDELLERRRRQATTTSTALPEEELGKRLIEIQARCFNATVAVEKHTERCPWCPDPADVALIEQRLPEDPSSAYSTSFFSQLKSDDKILHASVLILAGISILTSLGFAFALVALLRQKRSHRQLSVKPRYQPYSPSSRKTSEEENRYDMPWEQTLPLTYCLSSSSKSTTTSPLDSTSSFGASSVDPYSFRPGCTIAQTHLYHHISPNASTTAGLDSGLGSV</sequence>
<feature type="transmembrane region" description="Helical" evidence="2">
    <location>
        <begin position="208"/>
        <end position="235"/>
    </location>
</feature>
<proteinExistence type="predicted"/>
<organism evidence="4 5">
    <name type="scientific">Cylicocyclus nassatus</name>
    <name type="common">Nematode worm</name>
    <dbReference type="NCBI Taxonomy" id="53992"/>
    <lineage>
        <taxon>Eukaryota</taxon>
        <taxon>Metazoa</taxon>
        <taxon>Ecdysozoa</taxon>
        <taxon>Nematoda</taxon>
        <taxon>Chromadorea</taxon>
        <taxon>Rhabditida</taxon>
        <taxon>Rhabditina</taxon>
        <taxon>Rhabditomorpha</taxon>
        <taxon>Strongyloidea</taxon>
        <taxon>Strongylidae</taxon>
        <taxon>Cylicocyclus</taxon>
    </lineage>
</organism>